<evidence type="ECO:0000313" key="1">
    <source>
        <dbReference type="EMBL" id="MBB5347746.1"/>
    </source>
</evidence>
<keyword evidence="2" id="KW-1185">Reference proteome</keyword>
<gene>
    <name evidence="1" type="ORF">HNQ81_001470</name>
</gene>
<dbReference type="EMBL" id="JACHEO010000006">
    <property type="protein sequence ID" value="MBB5347746.1"/>
    <property type="molecule type" value="Genomic_DNA"/>
</dbReference>
<dbReference type="RefSeq" id="WP_183349778.1">
    <property type="nucleotide sequence ID" value="NZ_JAFFQB010000006.1"/>
</dbReference>
<reference evidence="1 2" key="1">
    <citation type="submission" date="2020-08" db="EMBL/GenBank/DDBJ databases">
        <title>Genomic Encyclopedia of Type Strains, Phase IV (KMG-IV): sequencing the most valuable type-strain genomes for metagenomic binning, comparative biology and taxonomic classification.</title>
        <authorList>
            <person name="Goeker M."/>
        </authorList>
    </citation>
    <scope>NUCLEOTIDE SEQUENCE [LARGE SCALE GENOMIC DNA]</scope>
    <source>
        <strain evidence="1 2">DSM 28570</strain>
    </source>
</reference>
<dbReference type="Proteomes" id="UP000539642">
    <property type="component" value="Unassembled WGS sequence"/>
</dbReference>
<keyword evidence="1" id="KW-0328">Glycosyltransferase</keyword>
<dbReference type="AlphaFoldDB" id="A0A840USD8"/>
<accession>A0A840USD8</accession>
<proteinExistence type="predicted"/>
<evidence type="ECO:0000313" key="2">
    <source>
        <dbReference type="Proteomes" id="UP000539642"/>
    </source>
</evidence>
<sequence>MDLQVREGDIQDAAAIMAREFRESTALADHDLSHLQAAFDPRATRTICPACGSPLASSATTCPDCGLCIG</sequence>
<comment type="caution">
    <text evidence="1">The sequence shown here is derived from an EMBL/GenBank/DDBJ whole genome shotgun (WGS) entry which is preliminary data.</text>
</comment>
<name>A0A840USD8_9BACT</name>
<protein>
    <submittedName>
        <fullName evidence="1">Putative amidophosphoribosyltransferase</fullName>
    </submittedName>
</protein>
<keyword evidence="1" id="KW-0808">Transferase</keyword>
<organism evidence="1 2">
    <name type="scientific">Desulfoprunum benzoelyticum</name>
    <dbReference type="NCBI Taxonomy" id="1506996"/>
    <lineage>
        <taxon>Bacteria</taxon>
        <taxon>Pseudomonadati</taxon>
        <taxon>Thermodesulfobacteriota</taxon>
        <taxon>Desulfobulbia</taxon>
        <taxon>Desulfobulbales</taxon>
        <taxon>Desulfobulbaceae</taxon>
        <taxon>Desulfoprunum</taxon>
    </lineage>
</organism>
<dbReference type="GO" id="GO:0016757">
    <property type="term" value="F:glycosyltransferase activity"/>
    <property type="evidence" value="ECO:0007669"/>
    <property type="project" value="UniProtKB-KW"/>
</dbReference>